<organism evidence="2 3">
    <name type="scientific">Thermobispora bispora (strain ATCC 19993 / DSM 43833 / CBS 139.67 / JCM 10125 / KCTC 9307 / NBRC 14880 / R51)</name>
    <dbReference type="NCBI Taxonomy" id="469371"/>
    <lineage>
        <taxon>Bacteria</taxon>
        <taxon>Bacillati</taxon>
        <taxon>Actinomycetota</taxon>
        <taxon>Actinomycetes</taxon>
        <taxon>Streptosporangiales</taxon>
        <taxon>Streptosporangiaceae</taxon>
        <taxon>Thermobispora</taxon>
    </lineage>
</organism>
<gene>
    <name evidence="2" type="ordered locus">Tbis_0401</name>
</gene>
<feature type="transmembrane region" description="Helical" evidence="1">
    <location>
        <begin position="138"/>
        <end position="158"/>
    </location>
</feature>
<dbReference type="EMBL" id="CP001874">
    <property type="protein sequence ID" value="ADG87129.1"/>
    <property type="molecule type" value="Genomic_DNA"/>
</dbReference>
<evidence type="ECO:0000313" key="2">
    <source>
        <dbReference type="EMBL" id="ADG87129.1"/>
    </source>
</evidence>
<sequence>MIKSQRADRLQGSSRAVRILGSLAGALAIGAGFGAATAFMNALSLSHADLESRAYTESGWSYAEIISVLLDSGWAWAGCGVVVGWAVTRGDGGRRSGLALGATAAALALIAATIAYGIGEAIADGGQTPWFGADELVWGTAAIVLGAPLGAIGACARWPGALGLLARLTVPVGAAVQMIVLPPGRNEVVQAIGKTIVWTAAAVSIALIVAHFVVTRRRSRPAAETP</sequence>
<dbReference type="OrthoDB" id="3482897at2"/>
<feature type="transmembrane region" description="Helical" evidence="1">
    <location>
        <begin position="65"/>
        <end position="86"/>
    </location>
</feature>
<feature type="transmembrane region" description="Helical" evidence="1">
    <location>
        <begin position="165"/>
        <end position="184"/>
    </location>
</feature>
<evidence type="ECO:0000256" key="1">
    <source>
        <dbReference type="SAM" id="Phobius"/>
    </source>
</evidence>
<dbReference type="AlphaFoldDB" id="D6Y475"/>
<keyword evidence="1" id="KW-1133">Transmembrane helix</keyword>
<dbReference type="eggNOG" id="ENOG5033K1B">
    <property type="taxonomic scope" value="Bacteria"/>
</dbReference>
<feature type="transmembrane region" description="Helical" evidence="1">
    <location>
        <begin position="20"/>
        <end position="45"/>
    </location>
</feature>
<dbReference type="HOGENOM" id="CLU_095650_0_0_11"/>
<reference evidence="2 3" key="1">
    <citation type="submission" date="2010-01" db="EMBL/GenBank/DDBJ databases">
        <title>The complete genome of Thermobispora bispora DSM 43833.</title>
        <authorList>
            <consortium name="US DOE Joint Genome Institute (JGI-PGF)"/>
            <person name="Lucas S."/>
            <person name="Copeland A."/>
            <person name="Lapidus A."/>
            <person name="Glavina del Rio T."/>
            <person name="Dalin E."/>
            <person name="Tice H."/>
            <person name="Bruce D."/>
            <person name="Goodwin L."/>
            <person name="Pitluck S."/>
            <person name="Kyrpides N."/>
            <person name="Mavromatis K."/>
            <person name="Ivanova N."/>
            <person name="Mikhailova N."/>
            <person name="Chertkov O."/>
            <person name="Brettin T."/>
            <person name="Detter J.C."/>
            <person name="Han C."/>
            <person name="Larimer F."/>
            <person name="Land M."/>
            <person name="Hauser L."/>
            <person name="Markowitz V."/>
            <person name="Cheng J.-F."/>
            <person name="Hugenholtz P."/>
            <person name="Woyke T."/>
            <person name="Wu D."/>
            <person name="Jando M."/>
            <person name="Schneider S."/>
            <person name="Klenk H.-P."/>
            <person name="Eisen J.A."/>
        </authorList>
    </citation>
    <scope>NUCLEOTIDE SEQUENCE [LARGE SCALE GENOMIC DNA]</scope>
    <source>
        <strain evidence="3">ATCC 19993 / DSM 43833 / CBS 139.67 / JCM 10125 / KCTC 9307 / NBRC 14880 / R51</strain>
    </source>
</reference>
<feature type="transmembrane region" description="Helical" evidence="1">
    <location>
        <begin position="98"/>
        <end position="118"/>
    </location>
</feature>
<keyword evidence="3" id="KW-1185">Reference proteome</keyword>
<dbReference type="KEGG" id="tbi:Tbis_0401"/>
<evidence type="ECO:0000313" key="3">
    <source>
        <dbReference type="Proteomes" id="UP000006640"/>
    </source>
</evidence>
<proteinExistence type="predicted"/>
<dbReference type="Proteomes" id="UP000006640">
    <property type="component" value="Chromosome"/>
</dbReference>
<feature type="transmembrane region" description="Helical" evidence="1">
    <location>
        <begin position="196"/>
        <end position="214"/>
    </location>
</feature>
<dbReference type="RefSeq" id="WP_013130662.1">
    <property type="nucleotide sequence ID" value="NC_014165.1"/>
</dbReference>
<keyword evidence="1" id="KW-0812">Transmembrane</keyword>
<accession>D6Y475</accession>
<name>D6Y475_THEBD</name>
<keyword evidence="1" id="KW-0472">Membrane</keyword>
<protein>
    <submittedName>
        <fullName evidence="2">Uncharacterized protein</fullName>
    </submittedName>
</protein>